<evidence type="ECO:0000313" key="1">
    <source>
        <dbReference type="EMBL" id="MBJ6126385.1"/>
    </source>
</evidence>
<sequence>MLYLLRHGETTWNAAGRYQGHQDSPLTPRGRDQAASLGRILSRLHRFSKDPLLAYVSPLGRAQESADIIGRHVSLNRLDEPRVMEVSMGSWDGMTHYEVSMEYPEALAESSRYDWYFRSPDGESLDAFVTRISSWLKDARTPAVVISHGVTGRIIRGLYLGLSRSEMLELPTPQDGLYALDSGSVRFIAEADVVS</sequence>
<keyword evidence="2" id="KW-1185">Reference proteome</keyword>
<evidence type="ECO:0000313" key="2">
    <source>
        <dbReference type="Proteomes" id="UP000620670"/>
    </source>
</evidence>
<dbReference type="Gene3D" id="3.40.50.1240">
    <property type="entry name" value="Phosphoglycerate mutase-like"/>
    <property type="match status" value="1"/>
</dbReference>
<name>A0ABS0Y243_9HYPH</name>
<dbReference type="SUPFAM" id="SSF53254">
    <property type="entry name" value="Phosphoglycerate mutase-like"/>
    <property type="match status" value="1"/>
</dbReference>
<dbReference type="InterPro" id="IPR001345">
    <property type="entry name" value="PG/BPGM_mutase_AS"/>
</dbReference>
<dbReference type="InterPro" id="IPR013078">
    <property type="entry name" value="His_Pase_superF_clade-1"/>
</dbReference>
<gene>
    <name evidence="1" type="ORF">JAO75_13320</name>
</gene>
<dbReference type="PIRSF" id="PIRSF000709">
    <property type="entry name" value="6PFK_2-Ptase"/>
    <property type="match status" value="1"/>
</dbReference>
<dbReference type="Proteomes" id="UP000620670">
    <property type="component" value="Unassembled WGS sequence"/>
</dbReference>
<dbReference type="CDD" id="cd07067">
    <property type="entry name" value="HP_PGM_like"/>
    <property type="match status" value="1"/>
</dbReference>
<dbReference type="EMBL" id="JAELXT010000012">
    <property type="protein sequence ID" value="MBJ6126385.1"/>
    <property type="molecule type" value="Genomic_DNA"/>
</dbReference>
<organism evidence="1 2">
    <name type="scientific">Microvirga splendida</name>
    <dbReference type="NCBI Taxonomy" id="2795727"/>
    <lineage>
        <taxon>Bacteria</taxon>
        <taxon>Pseudomonadati</taxon>
        <taxon>Pseudomonadota</taxon>
        <taxon>Alphaproteobacteria</taxon>
        <taxon>Hyphomicrobiales</taxon>
        <taxon>Methylobacteriaceae</taxon>
        <taxon>Microvirga</taxon>
    </lineage>
</organism>
<comment type="caution">
    <text evidence="1">The sequence shown here is derived from an EMBL/GenBank/DDBJ whole genome shotgun (WGS) entry which is preliminary data.</text>
</comment>
<dbReference type="PANTHER" id="PTHR48100:SF59">
    <property type="entry name" value="ADENOSYLCOBALAMIN_ALPHA-RIBAZOLE PHOSPHATASE"/>
    <property type="match status" value="1"/>
</dbReference>
<protein>
    <submittedName>
        <fullName evidence="1">Histidine phosphatase family protein</fullName>
    </submittedName>
</protein>
<dbReference type="Pfam" id="PF00300">
    <property type="entry name" value="His_Phos_1"/>
    <property type="match status" value="1"/>
</dbReference>
<dbReference type="PROSITE" id="PS00175">
    <property type="entry name" value="PG_MUTASE"/>
    <property type="match status" value="1"/>
</dbReference>
<accession>A0ABS0Y243</accession>
<proteinExistence type="predicted"/>
<dbReference type="SMART" id="SM00855">
    <property type="entry name" value="PGAM"/>
    <property type="match status" value="1"/>
</dbReference>
<reference evidence="2" key="1">
    <citation type="submission" date="2020-12" db="EMBL/GenBank/DDBJ databases">
        <title>Hymenobacter sp.</title>
        <authorList>
            <person name="Kim M.K."/>
        </authorList>
    </citation>
    <scope>NUCLEOTIDE SEQUENCE [LARGE SCALE GENOMIC DNA]</scope>
    <source>
        <strain evidence="2">BT325</strain>
    </source>
</reference>
<dbReference type="InterPro" id="IPR050275">
    <property type="entry name" value="PGM_Phosphatase"/>
</dbReference>
<dbReference type="InterPro" id="IPR029033">
    <property type="entry name" value="His_PPase_superfam"/>
</dbReference>
<dbReference type="PANTHER" id="PTHR48100">
    <property type="entry name" value="BROAD-SPECIFICITY PHOSPHATASE YOR283W-RELATED"/>
    <property type="match status" value="1"/>
</dbReference>